<evidence type="ECO:0000313" key="2">
    <source>
        <dbReference type="EMBL" id="PFG73469.1"/>
    </source>
</evidence>
<protein>
    <submittedName>
        <fullName evidence="2">Uncharacterized protein</fullName>
    </submittedName>
</protein>
<dbReference type="EMBL" id="PDJQ01000001">
    <property type="protein sequence ID" value="PFG73469.1"/>
    <property type="molecule type" value="Genomic_DNA"/>
</dbReference>
<sequence>MEWANLPHDFAEPLELVIVAISITAMLGILVLFGQWWQK</sequence>
<proteinExistence type="predicted"/>
<keyword evidence="1" id="KW-0472">Membrane</keyword>
<feature type="transmembrane region" description="Helical" evidence="1">
    <location>
        <begin position="16"/>
        <end position="37"/>
    </location>
</feature>
<dbReference type="Proteomes" id="UP000223071">
    <property type="component" value="Unassembled WGS sequence"/>
</dbReference>
<keyword evidence="3" id="KW-1185">Reference proteome</keyword>
<name>A0A2A9HFA3_TEPT2</name>
<evidence type="ECO:0000256" key="1">
    <source>
        <dbReference type="SAM" id="Phobius"/>
    </source>
</evidence>
<evidence type="ECO:0000313" key="3">
    <source>
        <dbReference type="Proteomes" id="UP000223071"/>
    </source>
</evidence>
<keyword evidence="1" id="KW-1133">Transmembrane helix</keyword>
<reference evidence="2 3" key="1">
    <citation type="submission" date="2017-09" db="EMBL/GenBank/DDBJ databases">
        <title>Sequencing the genomes of two abundant thermophiles in Great Basin hot springs: Thermocrinis jamiesonii and novel Chloroflexi Thermoflexus hugenholtzii.</title>
        <authorList>
            <person name="Hedlund B."/>
        </authorList>
    </citation>
    <scope>NUCLEOTIDE SEQUENCE [LARGE SCALE GENOMIC DNA]</scope>
    <source>
        <strain evidence="2 3">G233</strain>
    </source>
</reference>
<dbReference type="AlphaFoldDB" id="A0A2A9HFA3"/>
<keyword evidence="1" id="KW-0812">Transmembrane</keyword>
<gene>
    <name evidence="2" type="ORF">A9A59_0667</name>
</gene>
<comment type="caution">
    <text evidence="2">The sequence shown here is derived from an EMBL/GenBank/DDBJ whole genome shotgun (WGS) entry which is preliminary data.</text>
</comment>
<accession>A0A2A9HFA3</accession>
<organism evidence="2 3">
    <name type="scientific">Tepidiforma thermophila (strain KCTC 52669 / CGMCC 1.13589 / G233)</name>
    <dbReference type="NCBI Taxonomy" id="2761530"/>
    <lineage>
        <taxon>Bacteria</taxon>
        <taxon>Bacillati</taxon>
        <taxon>Chloroflexota</taxon>
        <taxon>Tepidiformia</taxon>
        <taxon>Tepidiformales</taxon>
        <taxon>Tepidiformaceae</taxon>
        <taxon>Tepidiforma</taxon>
    </lineage>
</organism>